<sequence>MNNKNQKNQSTHSTIDLKSMIKTDSVHRQRVRKWAILDDESEKWSTHMEEFYLNGDAPHIQGCVGRMMHCRQRQQQKEGARDMRWSILPPQFYDYLVDSCTKNTVSFANAKSSPFPSFF</sequence>
<gene>
    <name evidence="1" type="ORF">E3N88_25584</name>
</gene>
<dbReference type="AlphaFoldDB" id="A0A5N6N6K5"/>
<accession>A0A5N6N6K5</accession>
<evidence type="ECO:0000313" key="1">
    <source>
        <dbReference type="EMBL" id="KAD4385416.1"/>
    </source>
</evidence>
<reference evidence="1 2" key="1">
    <citation type="submission" date="2019-05" db="EMBL/GenBank/DDBJ databases">
        <title>Mikania micrantha, genome provides insights into the molecular mechanism of rapid growth.</title>
        <authorList>
            <person name="Liu B."/>
        </authorList>
    </citation>
    <scope>NUCLEOTIDE SEQUENCE [LARGE SCALE GENOMIC DNA]</scope>
    <source>
        <strain evidence="1">NLD-2019</strain>
        <tissue evidence="1">Leaf</tissue>
    </source>
</reference>
<protein>
    <submittedName>
        <fullName evidence="1">Uncharacterized protein</fullName>
    </submittedName>
</protein>
<dbReference type="EMBL" id="SZYD01000013">
    <property type="protein sequence ID" value="KAD4385416.1"/>
    <property type="molecule type" value="Genomic_DNA"/>
</dbReference>
<evidence type="ECO:0000313" key="2">
    <source>
        <dbReference type="Proteomes" id="UP000326396"/>
    </source>
</evidence>
<keyword evidence="2" id="KW-1185">Reference proteome</keyword>
<name>A0A5N6N6K5_9ASTR</name>
<proteinExistence type="predicted"/>
<dbReference type="Proteomes" id="UP000326396">
    <property type="component" value="Linkage Group LG3"/>
</dbReference>
<organism evidence="1 2">
    <name type="scientific">Mikania micrantha</name>
    <name type="common">bitter vine</name>
    <dbReference type="NCBI Taxonomy" id="192012"/>
    <lineage>
        <taxon>Eukaryota</taxon>
        <taxon>Viridiplantae</taxon>
        <taxon>Streptophyta</taxon>
        <taxon>Embryophyta</taxon>
        <taxon>Tracheophyta</taxon>
        <taxon>Spermatophyta</taxon>
        <taxon>Magnoliopsida</taxon>
        <taxon>eudicotyledons</taxon>
        <taxon>Gunneridae</taxon>
        <taxon>Pentapetalae</taxon>
        <taxon>asterids</taxon>
        <taxon>campanulids</taxon>
        <taxon>Asterales</taxon>
        <taxon>Asteraceae</taxon>
        <taxon>Asteroideae</taxon>
        <taxon>Heliantheae alliance</taxon>
        <taxon>Eupatorieae</taxon>
        <taxon>Mikania</taxon>
    </lineage>
</organism>
<comment type="caution">
    <text evidence="1">The sequence shown here is derived from an EMBL/GenBank/DDBJ whole genome shotgun (WGS) entry which is preliminary data.</text>
</comment>